<dbReference type="PANTHER" id="PTHR13425">
    <property type="entry name" value="HEADCASE PROTEIN"/>
    <property type="match status" value="1"/>
</dbReference>
<organism evidence="2 3">
    <name type="scientific">Ditylenchus dipsaci</name>
    <dbReference type="NCBI Taxonomy" id="166011"/>
    <lineage>
        <taxon>Eukaryota</taxon>
        <taxon>Metazoa</taxon>
        <taxon>Ecdysozoa</taxon>
        <taxon>Nematoda</taxon>
        <taxon>Chromadorea</taxon>
        <taxon>Rhabditida</taxon>
        <taxon>Tylenchina</taxon>
        <taxon>Tylenchomorpha</taxon>
        <taxon>Sphaerularioidea</taxon>
        <taxon>Anguinidae</taxon>
        <taxon>Anguininae</taxon>
        <taxon>Ditylenchus</taxon>
    </lineage>
</organism>
<dbReference type="InterPro" id="IPR026066">
    <property type="entry name" value="Headcase"/>
</dbReference>
<dbReference type="InterPro" id="IPR054537">
    <property type="entry name" value="HECA_N"/>
</dbReference>
<reference evidence="3" key="1">
    <citation type="submission" date="2022-11" db="UniProtKB">
        <authorList>
            <consortium name="WormBaseParasite"/>
        </authorList>
    </citation>
    <scope>IDENTIFICATION</scope>
</reference>
<dbReference type="Proteomes" id="UP000887574">
    <property type="component" value="Unplaced"/>
</dbReference>
<dbReference type="WBParaSite" id="jg10877.2">
    <property type="protein sequence ID" value="jg10877.2"/>
    <property type="gene ID" value="jg10877"/>
</dbReference>
<dbReference type="Pfam" id="PF15353">
    <property type="entry name" value="HECA_N"/>
    <property type="match status" value="1"/>
</dbReference>
<evidence type="ECO:0000259" key="1">
    <source>
        <dbReference type="Pfam" id="PF15353"/>
    </source>
</evidence>
<dbReference type="AlphaFoldDB" id="A0A915CN64"/>
<dbReference type="CDD" id="cd00121">
    <property type="entry name" value="MATH"/>
    <property type="match status" value="1"/>
</dbReference>
<proteinExistence type="predicted"/>
<evidence type="ECO:0000313" key="2">
    <source>
        <dbReference type="Proteomes" id="UP000887574"/>
    </source>
</evidence>
<feature type="domain" description="Headcase N-terminal" evidence="1">
    <location>
        <begin position="22"/>
        <end position="129"/>
    </location>
</feature>
<accession>A0A915CN64</accession>
<sequence length="480" mass="54198">MAKFKTQSKRKKPTNESAQVECAVPSCNSLISCIRKGKPLPTSAREGGVKMSCTNDKCEFATEFVHDACFQHFEEFLVKLLGKRGPYSSARNWTENQRRINLWEKKGVVLVSKFLKCRCGLGQTTKDLDIQEVSNEILPSSPEIKQKKKKKNSLPTLNLGVKFAASVPAECASLYKKKAKELDQYYLSNQMKRVKSIRIGPHGLLLSRKFVTLHTIYVLNLTKTRLQLTGCTETDAKSALLDQQNNLNNAVSAVLDMQKISAQPKIAIVESVQSLNNTTIAQKKPEKDHKKEAVAPVSWAKLFKSEPDWEPSSSTIATVKKSTRRFVSIQKQSIEIAEICAVLELRLKGFKSLMQTISGDSLFMDDENCFDSLPFFSPQAPSIKWQLKVFLNGRRECGEFGTNVHLDLHQHDVLDYENLALAHVQMYFLNARSERVDVTFVGRDAPIYYFRVSQEDLVNAFHCDDSLVVVCEVDYLAQIE</sequence>
<protein>
    <recommendedName>
        <fullName evidence="1">Headcase N-terminal domain-containing protein</fullName>
    </recommendedName>
</protein>
<name>A0A915CN64_9BILA</name>
<dbReference type="SUPFAM" id="SSF49599">
    <property type="entry name" value="TRAF domain-like"/>
    <property type="match status" value="1"/>
</dbReference>
<dbReference type="PROSITE" id="PS51257">
    <property type="entry name" value="PROKAR_LIPOPROTEIN"/>
    <property type="match status" value="1"/>
</dbReference>
<evidence type="ECO:0000313" key="3">
    <source>
        <dbReference type="WBParaSite" id="jg10877.2"/>
    </source>
</evidence>
<dbReference type="PANTHER" id="PTHR13425:SF3">
    <property type="entry name" value="HEADCASE PROTEIN HOMOLOG"/>
    <property type="match status" value="1"/>
</dbReference>
<dbReference type="InterPro" id="IPR002083">
    <property type="entry name" value="MATH/TRAF_dom"/>
</dbReference>
<keyword evidence="2" id="KW-1185">Reference proteome</keyword>